<dbReference type="Pfam" id="PF00291">
    <property type="entry name" value="PALP"/>
    <property type="match status" value="2"/>
</dbReference>
<evidence type="ECO:0000259" key="1">
    <source>
        <dbReference type="Pfam" id="PF00291"/>
    </source>
</evidence>
<name>A0A9W7FXP8_9STRA</name>
<evidence type="ECO:0000313" key="3">
    <source>
        <dbReference type="Proteomes" id="UP001165082"/>
    </source>
</evidence>
<dbReference type="SUPFAM" id="SSF53686">
    <property type="entry name" value="Tryptophan synthase beta subunit-like PLP-dependent enzymes"/>
    <property type="match status" value="1"/>
</dbReference>
<dbReference type="OrthoDB" id="10259545at2759"/>
<reference evidence="2" key="1">
    <citation type="submission" date="2022-07" db="EMBL/GenBank/DDBJ databases">
        <title>Genome analysis of Parmales, a sister group of diatoms, reveals the evolutionary specialization of diatoms from phago-mixotrophs to photoautotrophs.</title>
        <authorList>
            <person name="Ban H."/>
            <person name="Sato S."/>
            <person name="Yoshikawa S."/>
            <person name="Kazumasa Y."/>
            <person name="Nakamura Y."/>
            <person name="Ichinomiya M."/>
            <person name="Saitoh K."/>
            <person name="Sato N."/>
            <person name="Blanc-Mathieu R."/>
            <person name="Endo H."/>
            <person name="Kuwata A."/>
            <person name="Ogata H."/>
        </authorList>
    </citation>
    <scope>NUCLEOTIDE SEQUENCE</scope>
</reference>
<dbReference type="Proteomes" id="UP001165082">
    <property type="component" value="Unassembled WGS sequence"/>
</dbReference>
<evidence type="ECO:0000313" key="2">
    <source>
        <dbReference type="EMBL" id="GMI23289.1"/>
    </source>
</evidence>
<gene>
    <name evidence="2" type="ORF">TrRE_jg8247</name>
</gene>
<protein>
    <recommendedName>
        <fullName evidence="1">Tryptophan synthase beta chain-like PALP domain-containing protein</fullName>
    </recommendedName>
</protein>
<feature type="domain" description="Tryptophan synthase beta chain-like PALP" evidence="1">
    <location>
        <begin position="141"/>
        <end position="208"/>
    </location>
</feature>
<accession>A0A9W7FXP8</accession>
<dbReference type="Gene3D" id="3.40.50.1100">
    <property type="match status" value="2"/>
</dbReference>
<dbReference type="AlphaFoldDB" id="A0A9W7FXP8"/>
<dbReference type="InterPro" id="IPR001926">
    <property type="entry name" value="TrpB-like_PALP"/>
</dbReference>
<sequence length="220" mass="22816">MRSHALATSAIDAIGNTPLVKLGNILPNLGLPSTTKLFAKLDNLSVGGSKKDRVAKQMVLDGYDSGELVSGQPIIELTSGNTGTGLAIVCAALNHPFIAVMSSGNSVERARQMRALGSEVVVVPQAPGSVNGQVSGEDLKLVEAVTKNLVDGFVSVSDEEAVNTARLLAKKEGIFGGFSAGANLTAAVKLIREGKVEAEEGVAFMVCDTGLKYLSTDLYL</sequence>
<organism evidence="2 3">
    <name type="scientific">Triparma retinervis</name>
    <dbReference type="NCBI Taxonomy" id="2557542"/>
    <lineage>
        <taxon>Eukaryota</taxon>
        <taxon>Sar</taxon>
        <taxon>Stramenopiles</taxon>
        <taxon>Ochrophyta</taxon>
        <taxon>Bolidophyceae</taxon>
        <taxon>Parmales</taxon>
        <taxon>Triparmaceae</taxon>
        <taxon>Triparma</taxon>
    </lineage>
</organism>
<proteinExistence type="predicted"/>
<keyword evidence="3" id="KW-1185">Reference proteome</keyword>
<dbReference type="InterPro" id="IPR050214">
    <property type="entry name" value="Cys_Synth/Cystath_Beta-Synth"/>
</dbReference>
<feature type="domain" description="Tryptophan synthase beta chain-like PALP" evidence="1">
    <location>
        <begin position="12"/>
        <end position="127"/>
    </location>
</feature>
<comment type="caution">
    <text evidence="2">The sequence shown here is derived from an EMBL/GenBank/DDBJ whole genome shotgun (WGS) entry which is preliminary data.</text>
</comment>
<dbReference type="EMBL" id="BRXZ01008226">
    <property type="protein sequence ID" value="GMI23289.1"/>
    <property type="molecule type" value="Genomic_DNA"/>
</dbReference>
<dbReference type="InterPro" id="IPR036052">
    <property type="entry name" value="TrpB-like_PALP_sf"/>
</dbReference>
<dbReference type="PANTHER" id="PTHR10314">
    <property type="entry name" value="CYSTATHIONINE BETA-SYNTHASE"/>
    <property type="match status" value="1"/>
</dbReference>